<dbReference type="AlphaFoldDB" id="A0A314XEW7"/>
<gene>
    <name evidence="2" type="ORF">Pyn_21380</name>
</gene>
<sequence>MEGGVRKATSTVTIEPNEPACTMIIVDLETVATIAGAHLFEPPYQGNHQRWQRTERKRMMKPTPRISERQQRGQQPRVEERSDSSDLTWKKNGSDDG</sequence>
<proteinExistence type="predicted"/>
<evidence type="ECO:0000313" key="3">
    <source>
        <dbReference type="Proteomes" id="UP000250321"/>
    </source>
</evidence>
<protein>
    <submittedName>
        <fullName evidence="2">Uncharacterized protein</fullName>
    </submittedName>
</protein>
<dbReference type="EMBL" id="PJQY01002664">
    <property type="protein sequence ID" value="PQP91794.1"/>
    <property type="molecule type" value="Genomic_DNA"/>
</dbReference>
<organism evidence="2 3">
    <name type="scientific">Prunus yedoensis var. nudiflora</name>
    <dbReference type="NCBI Taxonomy" id="2094558"/>
    <lineage>
        <taxon>Eukaryota</taxon>
        <taxon>Viridiplantae</taxon>
        <taxon>Streptophyta</taxon>
        <taxon>Embryophyta</taxon>
        <taxon>Tracheophyta</taxon>
        <taxon>Spermatophyta</taxon>
        <taxon>Magnoliopsida</taxon>
        <taxon>eudicotyledons</taxon>
        <taxon>Gunneridae</taxon>
        <taxon>Pentapetalae</taxon>
        <taxon>rosids</taxon>
        <taxon>fabids</taxon>
        <taxon>Rosales</taxon>
        <taxon>Rosaceae</taxon>
        <taxon>Amygdaloideae</taxon>
        <taxon>Amygdaleae</taxon>
        <taxon>Prunus</taxon>
    </lineage>
</organism>
<feature type="region of interest" description="Disordered" evidence="1">
    <location>
        <begin position="42"/>
        <end position="97"/>
    </location>
</feature>
<comment type="caution">
    <text evidence="2">The sequence shown here is derived from an EMBL/GenBank/DDBJ whole genome shotgun (WGS) entry which is preliminary data.</text>
</comment>
<feature type="compositionally biased region" description="Basic and acidic residues" evidence="1">
    <location>
        <begin position="66"/>
        <end position="97"/>
    </location>
</feature>
<keyword evidence="3" id="KW-1185">Reference proteome</keyword>
<evidence type="ECO:0000256" key="1">
    <source>
        <dbReference type="SAM" id="MobiDB-lite"/>
    </source>
</evidence>
<accession>A0A314XEW7</accession>
<reference evidence="2 3" key="1">
    <citation type="submission" date="2018-02" db="EMBL/GenBank/DDBJ databases">
        <title>Draft genome of wild Prunus yedoensis var. nudiflora.</title>
        <authorList>
            <person name="Baek S."/>
            <person name="Kim J.-H."/>
            <person name="Choi K."/>
            <person name="Kim G.-B."/>
            <person name="Cho A."/>
            <person name="Jang H."/>
            <person name="Shin C.-H."/>
            <person name="Yu H.-J."/>
            <person name="Mun J.-H."/>
        </authorList>
    </citation>
    <scope>NUCLEOTIDE SEQUENCE [LARGE SCALE GENOMIC DNA]</scope>
    <source>
        <strain evidence="3">cv. Jeju island</strain>
        <tissue evidence="2">Leaf</tissue>
    </source>
</reference>
<name>A0A314XEW7_PRUYE</name>
<dbReference type="Proteomes" id="UP000250321">
    <property type="component" value="Unassembled WGS sequence"/>
</dbReference>
<evidence type="ECO:0000313" key="2">
    <source>
        <dbReference type="EMBL" id="PQP91794.1"/>
    </source>
</evidence>